<dbReference type="InterPro" id="IPR000700">
    <property type="entry name" value="PAS-assoc_C"/>
</dbReference>
<dbReference type="PROSITE" id="PS50112">
    <property type="entry name" value="PAS"/>
    <property type="match status" value="3"/>
</dbReference>
<dbReference type="PANTHER" id="PTHR44757:SF2">
    <property type="entry name" value="BIOFILM ARCHITECTURE MAINTENANCE PROTEIN MBAA"/>
    <property type="match status" value="1"/>
</dbReference>
<sequence>MSYTGRVTLTGLIGIIISSYAMYNFMIYGRLDWYKLIGSGILVLIAWFFGKQYDRAQYYASRYRSNQDQLKAVLNHNADGIIIWDLEHTVLEVNQSFERMYGWSRDELIGTKLESMKREIVIDVEAKIKEVLEKGSIHYETKRIQKDGTEIYINATLSLIRNREEEPIWIVGIVRDITERKKVSQRLSENEERFRTLVENSPDAIFIHTGGRFVFANATAANMFEVESEQDFIGQDVLELVHPDEWEKVKTRIAETQETHKAALPLQEKLVKSSGETFFADVTTIPITYQGKQANQVICRDVTFRKMMEDKLRNSERQLRGITDNMMDMLAKVNNMLVFEYVTPSYERILGYKTSELIGRKVLDLIHPDDVDIVNYHISKGLHGNQSMKMEYRCKTAHGNYVWMESVRSLFYDEEGEFQGSIIVSRNIADRKEAEELVLKQERILQGVSEATRQLLTTLDHEKSINRALSMLGQTMNVDRVYIFEKHQFDQQKNVISLRFDWSRDTIEPISASNMFENYGYEGTSFEHWIIRLEKGDVISPVLTELPESWLNQIQLQEVRSLLLVPIFVNRAFWGFIGFDDYYGERRWTKNEKATLSATAVSIAGSIERHLQEKQLRQMLHENKQLAARMSALLTNLKAGVLVVDQAKAVTLVNEEFCNMFHIDKLIDSLIGTMSTKLFENLQHIFLEKEEFLSKVRQFYQEKKVIINEEIKLNDGRTFELDYIPIYIEDNYDGHLWYYRDISERKMNEQQLKETNEILRQLSSLDGLTNIANRRYFDEFLLSVWEQAINRHTPLSLIMFDIDQFKKYNDTYGHQQGDCCLKEIAKALRCTVEEVDKLVARYGGEEFVAVLPNTTSQQALQVAELIRSAIEGLQIAHEASTVTNVVTVSLGVADVIPTENLSPNDLIIRADKALYHSKNTGRNRVTAYTEDLELSLG</sequence>
<evidence type="ECO:0000256" key="1">
    <source>
        <dbReference type="SAM" id="Phobius"/>
    </source>
</evidence>
<dbReference type="Pfam" id="PF00989">
    <property type="entry name" value="PAS"/>
    <property type="match status" value="3"/>
</dbReference>
<evidence type="ECO:0000313" key="6">
    <source>
        <dbReference type="Proteomes" id="UP000095209"/>
    </source>
</evidence>
<feature type="domain" description="PAS" evidence="2">
    <location>
        <begin position="190"/>
        <end position="260"/>
    </location>
</feature>
<dbReference type="Gene3D" id="3.30.450.20">
    <property type="entry name" value="PAS domain"/>
    <property type="match status" value="4"/>
</dbReference>
<dbReference type="InterPro" id="IPR000160">
    <property type="entry name" value="GGDEF_dom"/>
</dbReference>
<dbReference type="SUPFAM" id="SSF55781">
    <property type="entry name" value="GAF domain-like"/>
    <property type="match status" value="1"/>
</dbReference>
<dbReference type="SUPFAM" id="SSF55785">
    <property type="entry name" value="PYP-like sensor domain (PAS domain)"/>
    <property type="match status" value="4"/>
</dbReference>
<dbReference type="InterPro" id="IPR000014">
    <property type="entry name" value="PAS"/>
</dbReference>
<evidence type="ECO:0000259" key="3">
    <source>
        <dbReference type="PROSITE" id="PS50113"/>
    </source>
</evidence>
<dbReference type="SMART" id="SM00086">
    <property type="entry name" value="PAC"/>
    <property type="match status" value="2"/>
</dbReference>
<feature type="domain" description="PAC" evidence="3">
    <location>
        <begin position="388"/>
        <end position="440"/>
    </location>
</feature>
<dbReference type="SUPFAM" id="SSF55073">
    <property type="entry name" value="Nucleotide cyclase"/>
    <property type="match status" value="1"/>
</dbReference>
<dbReference type="PROSITE" id="PS50887">
    <property type="entry name" value="GGDEF"/>
    <property type="match status" value="1"/>
</dbReference>
<dbReference type="PANTHER" id="PTHR44757">
    <property type="entry name" value="DIGUANYLATE CYCLASE DGCP"/>
    <property type="match status" value="1"/>
</dbReference>
<dbReference type="Pfam" id="PF00990">
    <property type="entry name" value="GGDEF"/>
    <property type="match status" value="1"/>
</dbReference>
<dbReference type="InterPro" id="IPR043128">
    <property type="entry name" value="Rev_trsase/Diguanyl_cyclase"/>
</dbReference>
<reference evidence="5 6" key="1">
    <citation type="submission" date="2016-08" db="EMBL/GenBank/DDBJ databases">
        <title>Genome of Bacillus solimangrovi GH2-4.</title>
        <authorList>
            <person name="Lim S."/>
            <person name="Kim B.-C."/>
        </authorList>
    </citation>
    <scope>NUCLEOTIDE SEQUENCE [LARGE SCALE GENOMIC DNA]</scope>
    <source>
        <strain evidence="5 6">GH2-4</strain>
    </source>
</reference>
<protein>
    <recommendedName>
        <fullName evidence="7">Diguanylate cyclase</fullName>
    </recommendedName>
</protein>
<feature type="domain" description="PAC" evidence="3">
    <location>
        <begin position="137"/>
        <end position="189"/>
    </location>
</feature>
<dbReference type="SMART" id="SM00091">
    <property type="entry name" value="PAS"/>
    <property type="match status" value="4"/>
</dbReference>
<dbReference type="InterPro" id="IPR013655">
    <property type="entry name" value="PAS_fold_3"/>
</dbReference>
<feature type="domain" description="PAS" evidence="2">
    <location>
        <begin position="315"/>
        <end position="385"/>
    </location>
</feature>
<evidence type="ECO:0000259" key="2">
    <source>
        <dbReference type="PROSITE" id="PS50112"/>
    </source>
</evidence>
<dbReference type="NCBIfam" id="TIGR00229">
    <property type="entry name" value="sensory_box"/>
    <property type="match status" value="4"/>
</dbReference>
<dbReference type="InterPro" id="IPR003018">
    <property type="entry name" value="GAF"/>
</dbReference>
<dbReference type="EMBL" id="MJEH01000012">
    <property type="protein sequence ID" value="OEH93377.1"/>
    <property type="molecule type" value="Genomic_DNA"/>
</dbReference>
<evidence type="ECO:0000259" key="4">
    <source>
        <dbReference type="PROSITE" id="PS50887"/>
    </source>
</evidence>
<name>A0A1E5LH19_9BACI</name>
<dbReference type="InterPro" id="IPR013767">
    <property type="entry name" value="PAS_fold"/>
</dbReference>
<dbReference type="RefSeq" id="WP_069716590.1">
    <property type="nucleotide sequence ID" value="NZ_MJEH01000012.1"/>
</dbReference>
<dbReference type="CDD" id="cd00130">
    <property type="entry name" value="PAS"/>
    <property type="match status" value="3"/>
</dbReference>
<keyword evidence="1" id="KW-0812">Transmembrane</keyword>
<gene>
    <name evidence="5" type="ORF">BFG57_12035</name>
</gene>
<dbReference type="InterPro" id="IPR035965">
    <property type="entry name" value="PAS-like_dom_sf"/>
</dbReference>
<proteinExistence type="predicted"/>
<feature type="transmembrane region" description="Helical" evidence="1">
    <location>
        <begin position="7"/>
        <end position="27"/>
    </location>
</feature>
<dbReference type="InterPro" id="IPR029016">
    <property type="entry name" value="GAF-like_dom_sf"/>
</dbReference>
<feature type="domain" description="PAS" evidence="2">
    <location>
        <begin position="66"/>
        <end position="135"/>
    </location>
</feature>
<organism evidence="5 6">
    <name type="scientific">Bacillus solimangrovi</name>
    <dbReference type="NCBI Taxonomy" id="1305675"/>
    <lineage>
        <taxon>Bacteria</taxon>
        <taxon>Bacillati</taxon>
        <taxon>Bacillota</taxon>
        <taxon>Bacilli</taxon>
        <taxon>Bacillales</taxon>
        <taxon>Bacillaceae</taxon>
        <taxon>Bacillus</taxon>
    </lineage>
</organism>
<accession>A0A1E5LH19</accession>
<dbReference type="NCBIfam" id="TIGR00254">
    <property type="entry name" value="GGDEF"/>
    <property type="match status" value="1"/>
</dbReference>
<dbReference type="SMART" id="SM00267">
    <property type="entry name" value="GGDEF"/>
    <property type="match status" value="1"/>
</dbReference>
<dbReference type="Pfam" id="PF01590">
    <property type="entry name" value="GAF"/>
    <property type="match status" value="1"/>
</dbReference>
<dbReference type="InterPro" id="IPR029787">
    <property type="entry name" value="Nucleotide_cyclase"/>
</dbReference>
<dbReference type="AlphaFoldDB" id="A0A1E5LH19"/>
<evidence type="ECO:0000313" key="5">
    <source>
        <dbReference type="EMBL" id="OEH93377.1"/>
    </source>
</evidence>
<feature type="domain" description="GGDEF" evidence="4">
    <location>
        <begin position="793"/>
        <end position="930"/>
    </location>
</feature>
<comment type="caution">
    <text evidence="5">The sequence shown here is derived from an EMBL/GenBank/DDBJ whole genome shotgun (WGS) entry which is preliminary data.</text>
</comment>
<keyword evidence="1" id="KW-0472">Membrane</keyword>
<evidence type="ECO:0008006" key="7">
    <source>
        <dbReference type="Google" id="ProtNLM"/>
    </source>
</evidence>
<keyword evidence="6" id="KW-1185">Reference proteome</keyword>
<dbReference type="CDD" id="cd01949">
    <property type="entry name" value="GGDEF"/>
    <property type="match status" value="1"/>
</dbReference>
<dbReference type="Proteomes" id="UP000095209">
    <property type="component" value="Unassembled WGS sequence"/>
</dbReference>
<dbReference type="STRING" id="1305675.BFG57_12035"/>
<dbReference type="PROSITE" id="PS50113">
    <property type="entry name" value="PAC"/>
    <property type="match status" value="2"/>
</dbReference>
<dbReference type="SMART" id="SM00065">
    <property type="entry name" value="GAF"/>
    <property type="match status" value="1"/>
</dbReference>
<dbReference type="Gene3D" id="3.30.450.40">
    <property type="match status" value="1"/>
</dbReference>
<dbReference type="Gene3D" id="3.30.70.270">
    <property type="match status" value="1"/>
</dbReference>
<dbReference type="FunFam" id="3.30.70.270:FF:000001">
    <property type="entry name" value="Diguanylate cyclase domain protein"/>
    <property type="match status" value="1"/>
</dbReference>
<dbReference type="GO" id="GO:0006355">
    <property type="term" value="P:regulation of DNA-templated transcription"/>
    <property type="evidence" value="ECO:0007669"/>
    <property type="project" value="InterPro"/>
</dbReference>
<dbReference type="InterPro" id="IPR052155">
    <property type="entry name" value="Biofilm_reg_signaling"/>
</dbReference>
<dbReference type="Pfam" id="PF08447">
    <property type="entry name" value="PAS_3"/>
    <property type="match status" value="1"/>
</dbReference>
<keyword evidence="1" id="KW-1133">Transmembrane helix</keyword>
<dbReference type="OrthoDB" id="9759607at2"/>
<dbReference type="InterPro" id="IPR001610">
    <property type="entry name" value="PAC"/>
</dbReference>